<comment type="caution">
    <text evidence="3">The sequence shown here is derived from an EMBL/GenBank/DDBJ whole genome shotgun (WGS) entry which is preliminary data.</text>
</comment>
<evidence type="ECO:0000313" key="3">
    <source>
        <dbReference type="EMBL" id="PQD95073.1"/>
    </source>
</evidence>
<reference evidence="3 4" key="1">
    <citation type="submission" date="2017-12" db="EMBL/GenBank/DDBJ databases">
        <title>Taxonomic description and draft genome of Pradoshia cofamensis Gen. nov., sp. nov., a thermotolerant bacillale isolated from anterior gut of earthworm Eisenia fetida.</title>
        <authorList>
            <person name="Saha T."/>
            <person name="Chakraborty R."/>
        </authorList>
    </citation>
    <scope>NUCLEOTIDE SEQUENCE [LARGE SCALE GENOMIC DNA]</scope>
    <source>
        <strain evidence="3 4">EAG3</strain>
    </source>
</reference>
<accession>A0A2S7MZ93</accession>
<keyword evidence="1" id="KW-0472">Membrane</keyword>
<dbReference type="NCBIfam" id="NF040535">
    <property type="entry name" value="LiaF_C_term"/>
    <property type="match status" value="1"/>
</dbReference>
<dbReference type="EMBL" id="PKOZ01000006">
    <property type="protein sequence ID" value="PQD95073.1"/>
    <property type="molecule type" value="Genomic_DNA"/>
</dbReference>
<dbReference type="OrthoDB" id="2351415at2"/>
<evidence type="ECO:0000256" key="1">
    <source>
        <dbReference type="SAM" id="Phobius"/>
    </source>
</evidence>
<protein>
    <submittedName>
        <fullName evidence="3">Cell wall-active antibiotics response protein</fullName>
    </submittedName>
</protein>
<keyword evidence="4" id="KW-1185">Reference proteome</keyword>
<keyword evidence="1" id="KW-1133">Transmembrane helix</keyword>
<dbReference type="InterPro" id="IPR047793">
    <property type="entry name" value="LiaF_C"/>
</dbReference>
<evidence type="ECO:0000313" key="4">
    <source>
        <dbReference type="Proteomes" id="UP000239663"/>
    </source>
</evidence>
<proteinExistence type="predicted"/>
<gene>
    <name evidence="3" type="ORF">CYL18_12155</name>
</gene>
<organism evidence="3 4">
    <name type="scientific">Pradoshia eiseniae</name>
    <dbReference type="NCBI Taxonomy" id="2064768"/>
    <lineage>
        <taxon>Bacteria</taxon>
        <taxon>Bacillati</taxon>
        <taxon>Bacillota</taxon>
        <taxon>Bacilli</taxon>
        <taxon>Bacillales</taxon>
        <taxon>Bacillaceae</taxon>
        <taxon>Pradoshia</taxon>
    </lineage>
</organism>
<feature type="domain" description="Cell wall-active antibiotics response LiaF-like C-terminal" evidence="2">
    <location>
        <begin position="126"/>
        <end position="238"/>
    </location>
</feature>
<evidence type="ECO:0000259" key="2">
    <source>
        <dbReference type="Pfam" id="PF09922"/>
    </source>
</evidence>
<dbReference type="Proteomes" id="UP000239663">
    <property type="component" value="Unassembled WGS sequence"/>
</dbReference>
<dbReference type="PIRSF" id="PIRSF031509">
    <property type="entry name" value="Cell_wall_LiaF/YvqF"/>
    <property type="match status" value="1"/>
</dbReference>
<dbReference type="AlphaFoldDB" id="A0A2S7MZ93"/>
<feature type="transmembrane region" description="Helical" evidence="1">
    <location>
        <begin position="12"/>
        <end position="30"/>
    </location>
</feature>
<dbReference type="RefSeq" id="WP_104849778.1">
    <property type="nucleotide sequence ID" value="NZ_PKOZ01000006.1"/>
</dbReference>
<dbReference type="GO" id="GO:0016020">
    <property type="term" value="C:membrane"/>
    <property type="evidence" value="ECO:0007669"/>
    <property type="project" value="InterPro"/>
</dbReference>
<name>A0A2S7MZ93_9BACI</name>
<dbReference type="Pfam" id="PF09922">
    <property type="entry name" value="LiaF-like_C"/>
    <property type="match status" value="1"/>
</dbReference>
<sequence>MSGSKEQSHLKLILVGLLIAGLFEIIFIRFDELLFNGIAALVCLFYGYKNYATMTGKIVLWVGLFFAVSGLISLFVVRAIIFILLLLFLLHYLQKRREPAEIKPSFEGSQEANFVTVHGPVSSRLFGNQSTPEEIYEWDDINVGVGFGDVVMDLSNTVLPKEESIIAIRTIAGNVEILIPYDIGVKLSHTALYGTVRLFDQEKREIRNQQIAYKTEGYEESSSRVKIVTSIGAGSIVVRRV</sequence>
<dbReference type="InterPro" id="IPR024425">
    <property type="entry name" value="LiaF-like_C"/>
</dbReference>
<dbReference type="InterPro" id="IPR016975">
    <property type="entry name" value="Cell_wall_LiaF"/>
</dbReference>
<keyword evidence="1" id="KW-0812">Transmembrane</keyword>
<feature type="transmembrane region" description="Helical" evidence="1">
    <location>
        <begin position="58"/>
        <end position="90"/>
    </location>
</feature>